<comment type="similarity">
    <text evidence="4">Belongs to the ZNF277 family.</text>
</comment>
<dbReference type="SUPFAM" id="SSF57667">
    <property type="entry name" value="beta-beta-alpha zinc fingers"/>
    <property type="match status" value="3"/>
</dbReference>
<reference evidence="8" key="1">
    <citation type="submission" date="2020-05" db="EMBL/GenBank/DDBJ databases">
        <title>Phylogenomic resolution of chytrid fungi.</title>
        <authorList>
            <person name="Stajich J.E."/>
            <person name="Amses K."/>
            <person name="Simmons R."/>
            <person name="Seto K."/>
            <person name="Myers J."/>
            <person name="Bonds A."/>
            <person name="Quandt C.A."/>
            <person name="Barry K."/>
            <person name="Liu P."/>
            <person name="Grigoriev I."/>
            <person name="Longcore J.E."/>
            <person name="James T.Y."/>
        </authorList>
    </citation>
    <scope>NUCLEOTIDE SEQUENCE</scope>
    <source>
        <strain evidence="8">JEL0379</strain>
    </source>
</reference>
<feature type="compositionally biased region" description="Low complexity" evidence="6">
    <location>
        <begin position="95"/>
        <end position="111"/>
    </location>
</feature>
<evidence type="ECO:0000256" key="4">
    <source>
        <dbReference type="ARBA" id="ARBA00034119"/>
    </source>
</evidence>
<keyword evidence="1" id="KW-0479">Metal-binding</keyword>
<dbReference type="SMART" id="SM00355">
    <property type="entry name" value="ZnF_C2H2"/>
    <property type="match status" value="4"/>
</dbReference>
<evidence type="ECO:0000256" key="2">
    <source>
        <dbReference type="ARBA" id="ARBA00022771"/>
    </source>
</evidence>
<evidence type="ECO:0000256" key="6">
    <source>
        <dbReference type="SAM" id="MobiDB-lite"/>
    </source>
</evidence>
<dbReference type="EMBL" id="JADGJQ010000006">
    <property type="protein sequence ID" value="KAJ3183405.1"/>
    <property type="molecule type" value="Genomic_DNA"/>
</dbReference>
<evidence type="ECO:0000256" key="5">
    <source>
        <dbReference type="PROSITE-ProRule" id="PRU00042"/>
    </source>
</evidence>
<gene>
    <name evidence="8" type="ORF">HDU87_006724</name>
</gene>
<organism evidence="8 9">
    <name type="scientific">Geranomyces variabilis</name>
    <dbReference type="NCBI Taxonomy" id="109894"/>
    <lineage>
        <taxon>Eukaryota</taxon>
        <taxon>Fungi</taxon>
        <taxon>Fungi incertae sedis</taxon>
        <taxon>Chytridiomycota</taxon>
        <taxon>Chytridiomycota incertae sedis</taxon>
        <taxon>Chytridiomycetes</taxon>
        <taxon>Spizellomycetales</taxon>
        <taxon>Powellomycetaceae</taxon>
        <taxon>Geranomyces</taxon>
    </lineage>
</organism>
<dbReference type="AlphaFoldDB" id="A0AAD5TUL0"/>
<evidence type="ECO:0000256" key="3">
    <source>
        <dbReference type="ARBA" id="ARBA00022833"/>
    </source>
</evidence>
<dbReference type="PROSITE" id="PS50157">
    <property type="entry name" value="ZINC_FINGER_C2H2_2"/>
    <property type="match status" value="1"/>
</dbReference>
<dbReference type="PROSITE" id="PS00028">
    <property type="entry name" value="ZINC_FINGER_C2H2_1"/>
    <property type="match status" value="2"/>
</dbReference>
<evidence type="ECO:0000313" key="8">
    <source>
        <dbReference type="EMBL" id="KAJ3183405.1"/>
    </source>
</evidence>
<accession>A0AAD5TUL0</accession>
<protein>
    <recommendedName>
        <fullName evidence="7">C2H2-type domain-containing protein</fullName>
    </recommendedName>
</protein>
<dbReference type="GO" id="GO:0008270">
    <property type="term" value="F:zinc ion binding"/>
    <property type="evidence" value="ECO:0007669"/>
    <property type="project" value="UniProtKB-KW"/>
</dbReference>
<dbReference type="Proteomes" id="UP001212152">
    <property type="component" value="Unassembled WGS sequence"/>
</dbReference>
<feature type="compositionally biased region" description="Basic residues" evidence="6">
    <location>
        <begin position="31"/>
        <end position="40"/>
    </location>
</feature>
<feature type="compositionally biased region" description="Low complexity" evidence="6">
    <location>
        <begin position="1"/>
        <end position="22"/>
    </location>
</feature>
<feature type="compositionally biased region" description="Gly residues" evidence="6">
    <location>
        <begin position="57"/>
        <end position="82"/>
    </location>
</feature>
<evidence type="ECO:0000313" key="9">
    <source>
        <dbReference type="Proteomes" id="UP001212152"/>
    </source>
</evidence>
<evidence type="ECO:0000256" key="1">
    <source>
        <dbReference type="ARBA" id="ARBA00022723"/>
    </source>
</evidence>
<dbReference type="Pfam" id="PF12756">
    <property type="entry name" value="zf-C2H2_2"/>
    <property type="match status" value="2"/>
</dbReference>
<keyword evidence="2 5" id="KW-0863">Zinc-finger</keyword>
<name>A0AAD5TUL0_9FUNG</name>
<comment type="caution">
    <text evidence="8">The sequence shown here is derived from an EMBL/GenBank/DDBJ whole genome shotgun (WGS) entry which is preliminary data.</text>
</comment>
<dbReference type="InterPro" id="IPR041661">
    <property type="entry name" value="ZN622/Rei1/Reh1_Znf-C2H2"/>
</dbReference>
<feature type="region of interest" description="Disordered" evidence="6">
    <location>
        <begin position="1"/>
        <end position="162"/>
    </location>
</feature>
<feature type="domain" description="C2H2-type" evidence="7">
    <location>
        <begin position="340"/>
        <end position="369"/>
    </location>
</feature>
<keyword evidence="9" id="KW-1185">Reference proteome</keyword>
<dbReference type="InterPro" id="IPR013087">
    <property type="entry name" value="Znf_C2H2_type"/>
</dbReference>
<dbReference type="InterPro" id="IPR036236">
    <property type="entry name" value="Znf_C2H2_sf"/>
</dbReference>
<sequence>MVDPTPATAPSVASDADAPSSPGAKWTQVGSHKHHHRNHNNHGNAASTNSAPSPGPRWGGNRGGVRGTRGGSGSGRGRGGAANRGDGKSHSAHFARPATATPAGANAAAAKPRGREPVQKRTPPVSRKASIVSASSAAADDSGDSSDSDASGRSPSPPPPAVPLTFWTPLVFLCPMPDCPPTTEPTTNPTVALDHLRDAHSLEVKNAHHVLPYLDKYIEHYAKLVAEKGVDAVAHKIDSKESDAPAASYILGHDSDLADKSFREKLQREKLNQMLKIQEKERLEDPSHPRKCLFCKVQCPNRTLLFKHMFSEHGFNIGLPDNLVEVSDFLETLQKKLAGLQCLYCEKIFKTSAVLRKHMRKKKHFKINPRNRGYDRFYIINYLEPGKNWEAFENEKYESDEDRKEEEWEDWNEDDDSLASSTMCLFDELVFPTALAAHEHMCSAHAFDLRKIRDERNLDFYGSIRLINFIRKQTSYCSCYSCRKAFDTIEEMTAHMEAEKHFHGVPAEDADMWSDPQYLFPCYENDPLLMFDMTPEDQDDDEQAPADAAEAESELRRIAVAQREKAADHERLAAICAAAAADAAATAGGETSDGEVSPCESDVIVVGVKEVRLEDNEAEKDAEGKEDTE</sequence>
<dbReference type="InterPro" id="IPR040048">
    <property type="entry name" value="ZNF277"/>
</dbReference>
<evidence type="ECO:0000259" key="7">
    <source>
        <dbReference type="PROSITE" id="PS50157"/>
    </source>
</evidence>
<keyword evidence="3" id="KW-0862">Zinc</keyword>
<feature type="region of interest" description="Disordered" evidence="6">
    <location>
        <begin position="610"/>
        <end position="629"/>
    </location>
</feature>
<dbReference type="PANTHER" id="PTHR13267">
    <property type="entry name" value="ZINC FINGER PROTEIN 277"/>
    <property type="match status" value="1"/>
</dbReference>
<proteinExistence type="inferred from homology"/>
<dbReference type="PANTHER" id="PTHR13267:SF3">
    <property type="entry name" value="ZINC FINGER PROTEIN 277"/>
    <property type="match status" value="1"/>
</dbReference>